<dbReference type="AlphaFoldDB" id="A0A9P7L124"/>
<gene>
    <name evidence="1" type="ORF">H9Q72_014509</name>
</gene>
<evidence type="ECO:0000313" key="2">
    <source>
        <dbReference type="Proteomes" id="UP000750502"/>
    </source>
</evidence>
<keyword evidence="2" id="KW-1185">Reference proteome</keyword>
<proteinExistence type="predicted"/>
<evidence type="ECO:0000313" key="1">
    <source>
        <dbReference type="EMBL" id="KAG5744638.1"/>
    </source>
</evidence>
<name>A0A9P7L124_9HYPO</name>
<protein>
    <submittedName>
        <fullName evidence="1">Uncharacterized protein</fullName>
    </submittedName>
</protein>
<reference evidence="1" key="1">
    <citation type="journal article" date="2020" name="bioRxiv">
        <title>Historical genomics reveals the evolutionary mechanisms behind multiple outbreaks of the host-specific coffee wilt pathogen Fusarium xylarioides.</title>
        <authorList>
            <person name="Peck D."/>
            <person name="Nowell R.W."/>
            <person name="Flood J."/>
            <person name="Ryan M.J."/>
            <person name="Barraclough T.G."/>
        </authorList>
    </citation>
    <scope>NUCLEOTIDE SEQUENCE</scope>
    <source>
        <strain evidence="1">IMI 127659i</strain>
    </source>
</reference>
<dbReference type="EMBL" id="JADFTT010003130">
    <property type="protein sequence ID" value="KAG5744638.1"/>
    <property type="molecule type" value="Genomic_DNA"/>
</dbReference>
<sequence length="208" mass="24462">MSLGIWKHVNPSVAESDDDYLVYPVKRTWEEYKTKHIDNDPVLSQESMSTQLQFYNIANTSYDRDVHIYKERLAKEKALREWISETVKGPTFVRIQQEVNSEYENEYAPLRKLVQGIKKQYAPSDVQVLSALRREYHLVLGQAKYASMKPMVWYERWNSFYERAIAHDLNEIKGDVAVTDFLQAVGDRFEPLWARNKLDKHTIDVSRG</sequence>
<comment type="caution">
    <text evidence="1">The sequence shown here is derived from an EMBL/GenBank/DDBJ whole genome shotgun (WGS) entry which is preliminary data.</text>
</comment>
<reference evidence="1" key="2">
    <citation type="submission" date="2020-10" db="EMBL/GenBank/DDBJ databases">
        <authorList>
            <person name="Peck L.D."/>
            <person name="Nowell R.W."/>
            <person name="Flood J."/>
            <person name="Ryan M.J."/>
            <person name="Barraclough T.G."/>
        </authorList>
    </citation>
    <scope>NUCLEOTIDE SEQUENCE</scope>
    <source>
        <strain evidence="1">IMI 127659i</strain>
    </source>
</reference>
<dbReference type="OrthoDB" id="4957693at2759"/>
<organism evidence="1 2">
    <name type="scientific">Fusarium xylarioides</name>
    <dbReference type="NCBI Taxonomy" id="221167"/>
    <lineage>
        <taxon>Eukaryota</taxon>
        <taxon>Fungi</taxon>
        <taxon>Dikarya</taxon>
        <taxon>Ascomycota</taxon>
        <taxon>Pezizomycotina</taxon>
        <taxon>Sordariomycetes</taxon>
        <taxon>Hypocreomycetidae</taxon>
        <taxon>Hypocreales</taxon>
        <taxon>Nectriaceae</taxon>
        <taxon>Fusarium</taxon>
        <taxon>Fusarium fujikuroi species complex</taxon>
    </lineage>
</organism>
<dbReference type="Proteomes" id="UP000750502">
    <property type="component" value="Unassembled WGS sequence"/>
</dbReference>
<accession>A0A9P7L124</accession>
<feature type="non-terminal residue" evidence="1">
    <location>
        <position position="208"/>
    </location>
</feature>